<dbReference type="GO" id="GO:0012505">
    <property type="term" value="C:endomembrane system"/>
    <property type="evidence" value="ECO:0007669"/>
    <property type="project" value="UniProtKB-SubCell"/>
</dbReference>
<dbReference type="KEGG" id="bgt:106077572"/>
<dbReference type="PROSITE" id="PS50055">
    <property type="entry name" value="TYR_PHOSPHATASE_PTP"/>
    <property type="match status" value="1"/>
</dbReference>
<keyword evidence="5" id="KW-0378">Hydrolase</keyword>
<evidence type="ECO:0000256" key="4">
    <source>
        <dbReference type="ARBA" id="ARBA00022553"/>
    </source>
</evidence>
<dbReference type="GO" id="GO:0046426">
    <property type="term" value="P:negative regulation of receptor signaling pathway via JAK-STAT"/>
    <property type="evidence" value="ECO:0007669"/>
    <property type="project" value="TreeGrafter"/>
</dbReference>
<dbReference type="EC" id="3.1.3.48" evidence="3"/>
<dbReference type="InterPro" id="IPR051985">
    <property type="entry name" value="NR_tyrosine_phosphatase"/>
</dbReference>
<reference evidence="10" key="1">
    <citation type="submission" date="2020-05" db="UniProtKB">
        <authorList>
            <consortium name="EnsemblMetazoa"/>
        </authorList>
    </citation>
    <scope>IDENTIFICATION</scope>
    <source>
        <strain evidence="10">BB02</strain>
    </source>
</reference>
<dbReference type="InterPro" id="IPR000387">
    <property type="entry name" value="Tyr_Pase_dom"/>
</dbReference>
<comment type="similarity">
    <text evidence="2">Belongs to the protein-tyrosine phosphatase family. Non-receptor class 1 subfamily.</text>
</comment>
<dbReference type="PANTHER" id="PTHR46047:SF3">
    <property type="entry name" value="TYROSINE-PROTEIN PHOSPHATASE NON-RECEPTOR TYPE 61F"/>
    <property type="match status" value="1"/>
</dbReference>
<evidence type="ECO:0000256" key="2">
    <source>
        <dbReference type="ARBA" id="ARBA00009701"/>
    </source>
</evidence>
<accession>A0A2C9K1E2</accession>
<dbReference type="InterPro" id="IPR003595">
    <property type="entry name" value="Tyr_Pase_cat"/>
</dbReference>
<dbReference type="PROSITE" id="PS00383">
    <property type="entry name" value="TYR_PHOSPHATASE_1"/>
    <property type="match status" value="1"/>
</dbReference>
<organism evidence="10 11">
    <name type="scientific">Biomphalaria glabrata</name>
    <name type="common">Bloodfluke planorb</name>
    <name type="synonym">Freshwater snail</name>
    <dbReference type="NCBI Taxonomy" id="6526"/>
    <lineage>
        <taxon>Eukaryota</taxon>
        <taxon>Metazoa</taxon>
        <taxon>Spiralia</taxon>
        <taxon>Lophotrochozoa</taxon>
        <taxon>Mollusca</taxon>
        <taxon>Gastropoda</taxon>
        <taxon>Heterobranchia</taxon>
        <taxon>Euthyneura</taxon>
        <taxon>Panpulmonata</taxon>
        <taxon>Hygrophila</taxon>
        <taxon>Lymnaeoidea</taxon>
        <taxon>Planorbidae</taxon>
        <taxon>Biomphalaria</taxon>
    </lineage>
</organism>
<evidence type="ECO:0000256" key="1">
    <source>
        <dbReference type="ARBA" id="ARBA00004308"/>
    </source>
</evidence>
<evidence type="ECO:0000313" key="10">
    <source>
        <dbReference type="EnsemblMetazoa" id="BGLB011572-PB"/>
    </source>
</evidence>
<dbReference type="PROSITE" id="PS50056">
    <property type="entry name" value="TYR_PHOSPHATASE_2"/>
    <property type="match status" value="1"/>
</dbReference>
<evidence type="ECO:0000256" key="7">
    <source>
        <dbReference type="ARBA" id="ARBA00023136"/>
    </source>
</evidence>
<dbReference type="Pfam" id="PF00102">
    <property type="entry name" value="Y_phosphatase"/>
    <property type="match status" value="1"/>
</dbReference>
<dbReference type="PRINTS" id="PR00700">
    <property type="entry name" value="PRTYPHPHTASE"/>
</dbReference>
<dbReference type="SMART" id="SM00404">
    <property type="entry name" value="PTPc_motif"/>
    <property type="match status" value="1"/>
</dbReference>
<evidence type="ECO:0000256" key="6">
    <source>
        <dbReference type="ARBA" id="ARBA00022912"/>
    </source>
</evidence>
<dbReference type="SUPFAM" id="SSF52799">
    <property type="entry name" value="(Phosphotyrosine protein) phosphatases II"/>
    <property type="match status" value="1"/>
</dbReference>
<dbReference type="Proteomes" id="UP000076420">
    <property type="component" value="Unassembled WGS sequence"/>
</dbReference>
<gene>
    <name evidence="10" type="primary">106077572</name>
</gene>
<sequence>RYICTIQGPLDHTMCDFWQMTWEQKSRAIVMLNRVIEKDTWKCSQYWPLGSDYGKEDEMYFPECDLKVTLLSEQDSLHFTLRTLELERVETGDKREVLHFHYTTWPDFGVPSSPFAFLHFLHCVRNTGSLETDVGPAVVHCSAGIGRSGTFCLVDSCLVLVENEGSLDSINVKEMLLQMRSYRMGLIQTSDQLRFSYQAIIQGAHEILQNGSLGSLLVSLPFGIYVIVVNN</sequence>
<evidence type="ECO:0000256" key="5">
    <source>
        <dbReference type="ARBA" id="ARBA00022801"/>
    </source>
</evidence>
<dbReference type="AlphaFoldDB" id="A0A2C9K1E2"/>
<dbReference type="GO" id="GO:0005737">
    <property type="term" value="C:cytoplasm"/>
    <property type="evidence" value="ECO:0007669"/>
    <property type="project" value="TreeGrafter"/>
</dbReference>
<dbReference type="PANTHER" id="PTHR46047">
    <property type="entry name" value="TYROSINE-PROTEIN PHOSPHATASE NON-RECEPTOR TYPE 61F"/>
    <property type="match status" value="1"/>
</dbReference>
<keyword evidence="7" id="KW-0472">Membrane</keyword>
<dbReference type="InterPro" id="IPR029021">
    <property type="entry name" value="Prot-tyrosine_phosphatase-like"/>
</dbReference>
<proteinExistence type="inferred from homology"/>
<evidence type="ECO:0000259" key="8">
    <source>
        <dbReference type="PROSITE" id="PS50055"/>
    </source>
</evidence>
<dbReference type="STRING" id="6526.A0A2C9K1E2"/>
<dbReference type="InterPro" id="IPR016130">
    <property type="entry name" value="Tyr_Pase_AS"/>
</dbReference>
<name>A0A2C9K1E2_BIOGL</name>
<dbReference type="EnsemblMetazoa" id="BGLB011572-RB">
    <property type="protein sequence ID" value="BGLB011572-PB"/>
    <property type="gene ID" value="BGLB011572"/>
</dbReference>
<dbReference type="GO" id="GO:0005634">
    <property type="term" value="C:nucleus"/>
    <property type="evidence" value="ECO:0007669"/>
    <property type="project" value="TreeGrafter"/>
</dbReference>
<dbReference type="VEuPathDB" id="VectorBase:BGLAX_032008"/>
<protein>
    <recommendedName>
        <fullName evidence="3">protein-tyrosine-phosphatase</fullName>
        <ecNumber evidence="3">3.1.3.48</ecNumber>
    </recommendedName>
</protein>
<keyword evidence="4" id="KW-0597">Phosphoprotein</keyword>
<feature type="domain" description="Tyrosine specific protein phosphatases" evidence="9">
    <location>
        <begin position="118"/>
        <end position="194"/>
    </location>
</feature>
<evidence type="ECO:0000259" key="9">
    <source>
        <dbReference type="PROSITE" id="PS50056"/>
    </source>
</evidence>
<comment type="subcellular location">
    <subcellularLocation>
        <location evidence="1">Endomembrane system</location>
    </subcellularLocation>
</comment>
<dbReference type="SMART" id="SM00194">
    <property type="entry name" value="PTPc"/>
    <property type="match status" value="1"/>
</dbReference>
<evidence type="ECO:0000313" key="11">
    <source>
        <dbReference type="Proteomes" id="UP000076420"/>
    </source>
</evidence>
<dbReference type="GO" id="GO:0070373">
    <property type="term" value="P:negative regulation of ERK1 and ERK2 cascade"/>
    <property type="evidence" value="ECO:0007669"/>
    <property type="project" value="TreeGrafter"/>
</dbReference>
<keyword evidence="6" id="KW-0904">Protein phosphatase</keyword>
<dbReference type="VEuPathDB" id="VectorBase:BGLB011572"/>
<dbReference type="GO" id="GO:0019901">
    <property type="term" value="F:protein kinase binding"/>
    <property type="evidence" value="ECO:0007669"/>
    <property type="project" value="TreeGrafter"/>
</dbReference>
<dbReference type="InterPro" id="IPR000242">
    <property type="entry name" value="PTP_cat"/>
</dbReference>
<evidence type="ECO:0000256" key="3">
    <source>
        <dbReference type="ARBA" id="ARBA00013064"/>
    </source>
</evidence>
<dbReference type="Gene3D" id="3.90.190.10">
    <property type="entry name" value="Protein tyrosine phosphatase superfamily"/>
    <property type="match status" value="1"/>
</dbReference>
<feature type="domain" description="Tyrosine-protein phosphatase" evidence="8">
    <location>
        <begin position="1"/>
        <end position="203"/>
    </location>
</feature>
<dbReference type="GO" id="GO:0004726">
    <property type="term" value="F:non-membrane spanning protein tyrosine phosphatase activity"/>
    <property type="evidence" value="ECO:0007669"/>
    <property type="project" value="TreeGrafter"/>
</dbReference>